<dbReference type="EMBL" id="JAODAN010000002">
    <property type="protein sequence ID" value="KAK1926529.1"/>
    <property type="molecule type" value="Genomic_DNA"/>
</dbReference>
<comment type="caution">
    <text evidence="2">The sequence shown here is derived from an EMBL/GenBank/DDBJ whole genome shotgun (WGS) entry which is preliminary data.</text>
</comment>
<sequence>MRASIVLALISLAIPAFAAPSSPLETASVEHTAPADDACDTVCGVDHISNAQSQREALCSETGLESTLACALCIDTTWSETTWEDSALAEYERIVEACKKGEAPLDDARESDL</sequence>
<feature type="signal peptide" evidence="1">
    <location>
        <begin position="1"/>
        <end position="18"/>
    </location>
</feature>
<dbReference type="Proteomes" id="UP001182556">
    <property type="component" value="Unassembled WGS sequence"/>
</dbReference>
<evidence type="ECO:0000313" key="2">
    <source>
        <dbReference type="EMBL" id="KAK1926529.1"/>
    </source>
</evidence>
<organism evidence="2 3">
    <name type="scientific">Papiliotrema laurentii</name>
    <name type="common">Cryptococcus laurentii</name>
    <dbReference type="NCBI Taxonomy" id="5418"/>
    <lineage>
        <taxon>Eukaryota</taxon>
        <taxon>Fungi</taxon>
        <taxon>Dikarya</taxon>
        <taxon>Basidiomycota</taxon>
        <taxon>Agaricomycotina</taxon>
        <taxon>Tremellomycetes</taxon>
        <taxon>Tremellales</taxon>
        <taxon>Rhynchogastremaceae</taxon>
        <taxon>Papiliotrema</taxon>
    </lineage>
</organism>
<gene>
    <name evidence="2" type="ORF">DB88DRAFT_170752</name>
</gene>
<accession>A0AAD9L8P9</accession>
<reference evidence="2" key="1">
    <citation type="submission" date="2023-02" db="EMBL/GenBank/DDBJ databases">
        <title>Identification and recombinant expression of a fungal hydrolase from Papiliotrema laurentii that hydrolyzes apple cutin and clears colloidal polyester polyurethane.</title>
        <authorList>
            <consortium name="DOE Joint Genome Institute"/>
            <person name="Roman V.A."/>
            <person name="Bojanowski C."/>
            <person name="Crable B.R."/>
            <person name="Wagner D.N."/>
            <person name="Hung C.S."/>
            <person name="Nadeau L.J."/>
            <person name="Schratz L."/>
            <person name="Haridas S."/>
            <person name="Pangilinan J."/>
            <person name="Lipzen A."/>
            <person name="Na H."/>
            <person name="Yan M."/>
            <person name="Ng V."/>
            <person name="Grigoriev I.V."/>
            <person name="Spatafora J.W."/>
            <person name="Barlow D."/>
            <person name="Biffinger J."/>
            <person name="Kelley-Loughnane N."/>
            <person name="Varaljay V.A."/>
            <person name="Crookes-Goodson W.J."/>
        </authorList>
    </citation>
    <scope>NUCLEOTIDE SEQUENCE</scope>
    <source>
        <strain evidence="2">5307AH</strain>
    </source>
</reference>
<proteinExistence type="predicted"/>
<feature type="chain" id="PRO_5041999606" evidence="1">
    <location>
        <begin position="19"/>
        <end position="113"/>
    </location>
</feature>
<keyword evidence="1" id="KW-0732">Signal</keyword>
<protein>
    <submittedName>
        <fullName evidence="2">Uncharacterized protein</fullName>
    </submittedName>
</protein>
<keyword evidence="3" id="KW-1185">Reference proteome</keyword>
<evidence type="ECO:0000313" key="3">
    <source>
        <dbReference type="Proteomes" id="UP001182556"/>
    </source>
</evidence>
<name>A0AAD9L8P9_PAPLA</name>
<evidence type="ECO:0000256" key="1">
    <source>
        <dbReference type="SAM" id="SignalP"/>
    </source>
</evidence>
<dbReference type="AlphaFoldDB" id="A0AAD9L8P9"/>